<keyword evidence="3 13" id="KW-0813">Transport</keyword>
<dbReference type="FunFam" id="3.40.190.10:FF:000054">
    <property type="entry name" value="Glutamate receptor"/>
    <property type="match status" value="1"/>
</dbReference>
<evidence type="ECO:0000313" key="19">
    <source>
        <dbReference type="Proteomes" id="UP000306102"/>
    </source>
</evidence>
<evidence type="ECO:0000256" key="5">
    <source>
        <dbReference type="ARBA" id="ARBA00022729"/>
    </source>
</evidence>
<evidence type="ECO:0000256" key="16">
    <source>
        <dbReference type="SAM" id="SignalP"/>
    </source>
</evidence>
<evidence type="ECO:0000256" key="7">
    <source>
        <dbReference type="ARBA" id="ARBA00023065"/>
    </source>
</evidence>
<dbReference type="FunFam" id="3.40.50.2300:FF:000188">
    <property type="entry name" value="Glutamate receptor"/>
    <property type="match status" value="1"/>
</dbReference>
<dbReference type="AlphaFoldDB" id="A0A4S4DSV9"/>
<comment type="similarity">
    <text evidence="2 13">Belongs to the glutamate-gated ion channel (TC 1.A.10.1) family.</text>
</comment>
<dbReference type="InterPro" id="IPR017103">
    <property type="entry name" value="Iontropic_Glu_rcpt_pln"/>
</dbReference>
<dbReference type="CDD" id="cd13686">
    <property type="entry name" value="GluR_Plant"/>
    <property type="match status" value="1"/>
</dbReference>
<accession>A0A4S4DSV9</accession>
<keyword evidence="6 15" id="KW-1133">Transmembrane helix</keyword>
<reference evidence="18 19" key="1">
    <citation type="journal article" date="2018" name="Proc. Natl. Acad. Sci. U.S.A.">
        <title>Draft genome sequence of Camellia sinensis var. sinensis provides insights into the evolution of the tea genome and tea quality.</title>
        <authorList>
            <person name="Wei C."/>
            <person name="Yang H."/>
            <person name="Wang S."/>
            <person name="Zhao J."/>
            <person name="Liu C."/>
            <person name="Gao L."/>
            <person name="Xia E."/>
            <person name="Lu Y."/>
            <person name="Tai Y."/>
            <person name="She G."/>
            <person name="Sun J."/>
            <person name="Cao H."/>
            <person name="Tong W."/>
            <person name="Gao Q."/>
            <person name="Li Y."/>
            <person name="Deng W."/>
            <person name="Jiang X."/>
            <person name="Wang W."/>
            <person name="Chen Q."/>
            <person name="Zhang S."/>
            <person name="Li H."/>
            <person name="Wu J."/>
            <person name="Wang P."/>
            <person name="Li P."/>
            <person name="Shi C."/>
            <person name="Zheng F."/>
            <person name="Jian J."/>
            <person name="Huang B."/>
            <person name="Shan D."/>
            <person name="Shi M."/>
            <person name="Fang C."/>
            <person name="Yue Y."/>
            <person name="Li F."/>
            <person name="Li D."/>
            <person name="Wei S."/>
            <person name="Han B."/>
            <person name="Jiang C."/>
            <person name="Yin Y."/>
            <person name="Xia T."/>
            <person name="Zhang Z."/>
            <person name="Bennetzen J.L."/>
            <person name="Zhao S."/>
            <person name="Wan X."/>
        </authorList>
    </citation>
    <scope>NUCLEOTIDE SEQUENCE [LARGE SCALE GENOMIC DNA]</scope>
    <source>
        <strain evidence="19">cv. Shuchazao</strain>
        <tissue evidence="18">Leaf</tissue>
    </source>
</reference>
<keyword evidence="19" id="KW-1185">Reference proteome</keyword>
<keyword evidence="14" id="KW-1015">Disulfide bond</keyword>
<gene>
    <name evidence="18" type="ORF">TEA_010861</name>
</gene>
<evidence type="ECO:0000256" key="8">
    <source>
        <dbReference type="ARBA" id="ARBA00023136"/>
    </source>
</evidence>
<feature type="transmembrane region" description="Helical" evidence="15">
    <location>
        <begin position="618"/>
        <end position="638"/>
    </location>
</feature>
<evidence type="ECO:0000313" key="18">
    <source>
        <dbReference type="EMBL" id="THG06321.1"/>
    </source>
</evidence>
<name>A0A4S4DSV9_CAMSN</name>
<feature type="transmembrane region" description="Helical" evidence="15">
    <location>
        <begin position="789"/>
        <end position="812"/>
    </location>
</feature>
<protein>
    <recommendedName>
        <fullName evidence="13">Glutamate receptor</fullName>
    </recommendedName>
</protein>
<evidence type="ECO:0000256" key="11">
    <source>
        <dbReference type="ARBA" id="ARBA00023286"/>
    </source>
</evidence>
<dbReference type="Proteomes" id="UP000306102">
    <property type="component" value="Unassembled WGS sequence"/>
</dbReference>
<dbReference type="PIRSF" id="PIRSF037090">
    <property type="entry name" value="Iontro_Glu-like_rcpt_pln"/>
    <property type="match status" value="1"/>
</dbReference>
<evidence type="ECO:0000259" key="17">
    <source>
        <dbReference type="SMART" id="SM00079"/>
    </source>
</evidence>
<dbReference type="Pfam" id="PF10613">
    <property type="entry name" value="Lig_chan-Glu_bd"/>
    <property type="match status" value="1"/>
</dbReference>
<keyword evidence="12 13" id="KW-0407">Ion channel</keyword>
<dbReference type="PANTHER" id="PTHR18966">
    <property type="entry name" value="IONOTROPIC GLUTAMATE RECEPTOR"/>
    <property type="match status" value="1"/>
</dbReference>
<keyword evidence="4 15" id="KW-0812">Transmembrane</keyword>
<proteinExistence type="inferred from homology"/>
<dbReference type="CDD" id="cd19990">
    <property type="entry name" value="PBP1_GABAb_receptor_plant"/>
    <property type="match status" value="1"/>
</dbReference>
<dbReference type="InterPro" id="IPR028082">
    <property type="entry name" value="Peripla_BP_I"/>
</dbReference>
<dbReference type="InterPro" id="IPR044440">
    <property type="entry name" value="GABAb_receptor_plant_PBP1"/>
</dbReference>
<evidence type="ECO:0000256" key="4">
    <source>
        <dbReference type="ARBA" id="ARBA00022692"/>
    </source>
</evidence>
<keyword evidence="8 13" id="KW-0472">Membrane</keyword>
<dbReference type="InterPro" id="IPR001320">
    <property type="entry name" value="Iontro_rcpt_C"/>
</dbReference>
<dbReference type="Pfam" id="PF01094">
    <property type="entry name" value="ANF_receptor"/>
    <property type="match status" value="1"/>
</dbReference>
<feature type="disulfide bond" evidence="14">
    <location>
        <begin position="716"/>
        <end position="772"/>
    </location>
</feature>
<keyword evidence="9 13" id="KW-0675">Receptor</keyword>
<evidence type="ECO:0000256" key="13">
    <source>
        <dbReference type="PIRNR" id="PIRNR037090"/>
    </source>
</evidence>
<dbReference type="Pfam" id="PF00060">
    <property type="entry name" value="Lig_chan"/>
    <property type="match status" value="1"/>
</dbReference>
<evidence type="ECO:0000256" key="14">
    <source>
        <dbReference type="PIRSR" id="PIRSR037090-50"/>
    </source>
</evidence>
<comment type="function">
    <text evidence="13">Glutamate-gated receptor that probably acts as non-selective cation channel.</text>
</comment>
<dbReference type="InterPro" id="IPR019594">
    <property type="entry name" value="Glu/Gly-bd"/>
</dbReference>
<dbReference type="SMART" id="SM00079">
    <property type="entry name" value="PBPe"/>
    <property type="match status" value="1"/>
</dbReference>
<feature type="domain" description="Ionotropic glutamate receptor C-terminal" evidence="17">
    <location>
        <begin position="439"/>
        <end position="768"/>
    </location>
</feature>
<comment type="caution">
    <text evidence="18">The sequence shown here is derived from an EMBL/GenBank/DDBJ whole genome shotgun (WGS) entry which is preliminary data.</text>
</comment>
<dbReference type="InterPro" id="IPR001828">
    <property type="entry name" value="ANF_lig-bd_rcpt"/>
</dbReference>
<evidence type="ECO:0000256" key="9">
    <source>
        <dbReference type="ARBA" id="ARBA00023170"/>
    </source>
</evidence>
<organism evidence="18 19">
    <name type="scientific">Camellia sinensis var. sinensis</name>
    <name type="common">China tea</name>
    <dbReference type="NCBI Taxonomy" id="542762"/>
    <lineage>
        <taxon>Eukaryota</taxon>
        <taxon>Viridiplantae</taxon>
        <taxon>Streptophyta</taxon>
        <taxon>Embryophyta</taxon>
        <taxon>Tracheophyta</taxon>
        <taxon>Spermatophyta</taxon>
        <taxon>Magnoliopsida</taxon>
        <taxon>eudicotyledons</taxon>
        <taxon>Gunneridae</taxon>
        <taxon>Pentapetalae</taxon>
        <taxon>asterids</taxon>
        <taxon>Ericales</taxon>
        <taxon>Theaceae</taxon>
        <taxon>Camellia</taxon>
    </lineage>
</organism>
<dbReference type="Gene3D" id="1.10.287.70">
    <property type="match status" value="1"/>
</dbReference>
<evidence type="ECO:0000256" key="3">
    <source>
        <dbReference type="ARBA" id="ARBA00022448"/>
    </source>
</evidence>
<dbReference type="GO" id="GO:0016020">
    <property type="term" value="C:membrane"/>
    <property type="evidence" value="ECO:0007669"/>
    <property type="project" value="UniProtKB-SubCell"/>
</dbReference>
<evidence type="ECO:0000256" key="10">
    <source>
        <dbReference type="ARBA" id="ARBA00023180"/>
    </source>
</evidence>
<evidence type="ECO:0000256" key="6">
    <source>
        <dbReference type="ARBA" id="ARBA00022989"/>
    </source>
</evidence>
<dbReference type="GO" id="GO:0015276">
    <property type="term" value="F:ligand-gated monoatomic ion channel activity"/>
    <property type="evidence" value="ECO:0007669"/>
    <property type="project" value="InterPro"/>
</dbReference>
<comment type="subcellular location">
    <subcellularLocation>
        <location evidence="1">Membrane</location>
        <topology evidence="1">Multi-pass membrane protein</topology>
    </subcellularLocation>
</comment>
<evidence type="ECO:0000256" key="1">
    <source>
        <dbReference type="ARBA" id="ARBA00004141"/>
    </source>
</evidence>
<dbReference type="Gene3D" id="3.40.190.10">
    <property type="entry name" value="Periplasmic binding protein-like II"/>
    <property type="match status" value="2"/>
</dbReference>
<feature type="transmembrane region" description="Helical" evidence="15">
    <location>
        <begin position="558"/>
        <end position="576"/>
    </location>
</feature>
<dbReference type="SUPFAM" id="SSF53850">
    <property type="entry name" value="Periplasmic binding protein-like II"/>
    <property type="match status" value="1"/>
</dbReference>
<dbReference type="InterPro" id="IPR015683">
    <property type="entry name" value="Ionotropic_Glu_rcpt"/>
</dbReference>
<keyword evidence="11 13" id="KW-1071">Ligand-gated ion channel</keyword>
<keyword evidence="10" id="KW-0325">Glycoprotein</keyword>
<feature type="chain" id="PRO_5020203245" description="Glutamate receptor" evidence="16">
    <location>
        <begin position="28"/>
        <end position="937"/>
    </location>
</feature>
<dbReference type="FunFam" id="1.10.287.70:FF:000172">
    <property type="entry name" value="Glutamate receptor"/>
    <property type="match status" value="1"/>
</dbReference>
<evidence type="ECO:0000256" key="2">
    <source>
        <dbReference type="ARBA" id="ARBA00008685"/>
    </source>
</evidence>
<keyword evidence="5 16" id="KW-0732">Signal</keyword>
<dbReference type="Gene3D" id="3.40.50.2300">
    <property type="match status" value="2"/>
</dbReference>
<evidence type="ECO:0000256" key="12">
    <source>
        <dbReference type="ARBA" id="ARBA00023303"/>
    </source>
</evidence>
<dbReference type="SUPFAM" id="SSF53822">
    <property type="entry name" value="Periplasmic binding protein-like I"/>
    <property type="match status" value="1"/>
</dbReference>
<sequence>MASSSKPIITLVFIPILVSFFGTISHGAVVETDNITTTNVGVIIDVNSRIGKEQMTAMKTAVDNFNNKLSLYFSSSGGDPLQAAYAADQLIKEKQVQLIIGMETWAETALVAKIGNQAQVPVISLAAAIGATKTTQWPFLIQMVTNFSNQMDCTAALVHSFKWRRVIVVYEEDMFSGDSNMLAMLSDALHNVGSVIEHHLVIPPYQSLSHPLEFVREELMKLNNIQPRAFIVLQSSLQFTSLLFSEARKMGFMGKDSAWVITETVASFLDSVNSSFISSMEGVFGIKIDYSETTTSFLDFKKQFQQSFRFEYPEEDNSNPGIYALRAYDSIATVIVALERLTHSTSSTTSTRLLDTILSSNFSGLSGEIHFEDERLSYKPIYQVINVFNLTYNKLEYWSPEFGFLKNGSNGKDDWRKSLGNLKWVPKGWAMPSLEDPLIIGVPGSAAFDAFVKITPSTKNSNKTYDGFCISVFKEVLKILDYDLPYKFVEFNGTYGDLVENVANKTFGGAVGDITILAERWRGVEFTQPITESGLSMVVPVKSASKAWIFLEPFTREMWLATGAILIYTMFTVWFLEHRSNPEFSGPWKDQLGNVLWFTFSSLFLVHKEKIQSNYTRVVVVVWLFVVLILTQSFTANLTSMLTISRLRPIINPTNKVGCDANAFMCTYVQNVLKYKSENVKPIRDQDEYLTAFKNGSISAAFFEIPYAKVFTNNYCMKYTVIGSTYRFGGFGFVFQEGSSIADDVSEAILKLSQNGTLKRLEEMWLTPSSKCLDSQNTKNVDSLGLESFWGLFLFSIVTSSICFLIFVAHLLRNYRHHQSRVGDIHASDDSVWTKARKLARYLSDAEIKSQRKDPTTGQELDLLGEIHFIGLFGGVESTQPEANFVNGVSNLSSPFPPFPLSNPLREIKEDLSLNELVVLIIGGDEAFLIISLIDKV</sequence>
<dbReference type="EMBL" id="SDRB02010459">
    <property type="protein sequence ID" value="THG06321.1"/>
    <property type="molecule type" value="Genomic_DNA"/>
</dbReference>
<evidence type="ECO:0000256" key="15">
    <source>
        <dbReference type="SAM" id="Phobius"/>
    </source>
</evidence>
<keyword evidence="7 13" id="KW-0406">Ion transport</keyword>
<feature type="signal peptide" evidence="16">
    <location>
        <begin position="1"/>
        <end position="27"/>
    </location>
</feature>